<gene>
    <name evidence="4" type="ORF">SAY86_017941</name>
</gene>
<dbReference type="Proteomes" id="UP001346149">
    <property type="component" value="Unassembled WGS sequence"/>
</dbReference>
<feature type="compositionally biased region" description="Low complexity" evidence="2">
    <location>
        <begin position="46"/>
        <end position="57"/>
    </location>
</feature>
<feature type="region of interest" description="Disordered" evidence="2">
    <location>
        <begin position="332"/>
        <end position="379"/>
    </location>
</feature>
<reference evidence="4 5" key="1">
    <citation type="journal article" date="2023" name="Hortic Res">
        <title>Pangenome of water caltrop reveals structural variations and asymmetric subgenome divergence after allopolyploidization.</title>
        <authorList>
            <person name="Zhang X."/>
            <person name="Chen Y."/>
            <person name="Wang L."/>
            <person name="Yuan Y."/>
            <person name="Fang M."/>
            <person name="Shi L."/>
            <person name="Lu R."/>
            <person name="Comes H.P."/>
            <person name="Ma Y."/>
            <person name="Chen Y."/>
            <person name="Huang G."/>
            <person name="Zhou Y."/>
            <person name="Zheng Z."/>
            <person name="Qiu Y."/>
        </authorList>
    </citation>
    <scope>NUCLEOTIDE SEQUENCE [LARGE SCALE GENOMIC DNA]</scope>
    <source>
        <strain evidence="4">F231</strain>
    </source>
</reference>
<dbReference type="GO" id="GO:0034497">
    <property type="term" value="P:protein localization to phagophore assembly site"/>
    <property type="evidence" value="ECO:0007669"/>
    <property type="project" value="TreeGrafter"/>
</dbReference>
<dbReference type="GO" id="GO:0034727">
    <property type="term" value="P:piecemeal microautophagy of the nucleus"/>
    <property type="evidence" value="ECO:0007669"/>
    <property type="project" value="TreeGrafter"/>
</dbReference>
<feature type="domain" description="Autophagy-related protein 13 N-terminal" evidence="3">
    <location>
        <begin position="15"/>
        <end position="256"/>
    </location>
</feature>
<dbReference type="InterPro" id="IPR018731">
    <property type="entry name" value="Atg13_N"/>
</dbReference>
<dbReference type="PANTHER" id="PTHR13430:SF15">
    <property type="entry name" value="AUTOPHAGY-RELATED PROTEIN 13B"/>
    <property type="match status" value="1"/>
</dbReference>
<protein>
    <recommendedName>
        <fullName evidence="3">Autophagy-related protein 13 N-terminal domain-containing protein</fullName>
    </recommendedName>
</protein>
<dbReference type="GO" id="GO:1990316">
    <property type="term" value="C:Atg1/ULK1 kinase complex"/>
    <property type="evidence" value="ECO:0007669"/>
    <property type="project" value="InterPro"/>
</dbReference>
<accession>A0AAN7R5I3</accession>
<dbReference type="InterPro" id="IPR040182">
    <property type="entry name" value="ATG13"/>
</dbReference>
<dbReference type="GO" id="GO:0000407">
    <property type="term" value="C:phagophore assembly site"/>
    <property type="evidence" value="ECO:0007669"/>
    <property type="project" value="TreeGrafter"/>
</dbReference>
<comment type="caution">
    <text evidence="4">The sequence shown here is derived from an EMBL/GenBank/DDBJ whole genome shotgun (WGS) entry which is preliminary data.</text>
</comment>
<keyword evidence="5" id="KW-1185">Reference proteome</keyword>
<dbReference type="GO" id="GO:0000423">
    <property type="term" value="P:mitophagy"/>
    <property type="evidence" value="ECO:0007669"/>
    <property type="project" value="TreeGrafter"/>
</dbReference>
<evidence type="ECO:0000313" key="4">
    <source>
        <dbReference type="EMBL" id="KAK4790637.1"/>
    </source>
</evidence>
<evidence type="ECO:0000313" key="5">
    <source>
        <dbReference type="Proteomes" id="UP001346149"/>
    </source>
</evidence>
<organism evidence="4 5">
    <name type="scientific">Trapa natans</name>
    <name type="common">Water chestnut</name>
    <dbReference type="NCBI Taxonomy" id="22666"/>
    <lineage>
        <taxon>Eukaryota</taxon>
        <taxon>Viridiplantae</taxon>
        <taxon>Streptophyta</taxon>
        <taxon>Embryophyta</taxon>
        <taxon>Tracheophyta</taxon>
        <taxon>Spermatophyta</taxon>
        <taxon>Magnoliopsida</taxon>
        <taxon>eudicotyledons</taxon>
        <taxon>Gunneridae</taxon>
        <taxon>Pentapetalae</taxon>
        <taxon>rosids</taxon>
        <taxon>malvids</taxon>
        <taxon>Myrtales</taxon>
        <taxon>Lythraceae</taxon>
        <taxon>Trapa</taxon>
    </lineage>
</organism>
<dbReference type="PANTHER" id="PTHR13430">
    <property type="match status" value="1"/>
</dbReference>
<feature type="region of interest" description="Disordered" evidence="2">
    <location>
        <begin position="39"/>
        <end position="58"/>
    </location>
</feature>
<sequence length="639" mass="71314">MASSHSDAARMEQIITEFFAKSLHIILETRSPYASSRNFSGEQIVSSPSSSASSSSSVRPRDKWFNLALRECTETLENLDLWRQSNLEPMIVDVILVKRSLDWDPINLSPNPELAKNLSSKETRTNFWNTDQEELRNEGRSEKIVERWVLQYEVRKMKDGRKGGKRSSSNLLSLLYKKSMLLLRSLYVTVRLLPAYKIFRDLNLTGQICSFSLTHRVSSFAEPFTHREEAEMQRFNFSPIDTTCGRLCLSVSYRSSLSDVNSEGSTPMSPQFIPDYVGSPLADPLKRFPSVPMSRGSPSLPFSRRHSWSFDHYRASPPISYSPSPTYSEPYTPASVPCRFPPPGLQPHPHETSNSQKDNASFDEYYPSPTFSPSQSPSPPFYVPGSHISKALLRSESAPVNIPYRKLHTSSLLKNPNLPPSPPLKGSRRGNYRADKIVPPSHLSITADKLLAVGKDDCNRCTGVKISISRCSSRSFHDDFDDSEFSCPFDVDDEDIIDPGSRPESFDQKGHLREPLEPGGLIPIRKSQGAAVGALVDLLQKAPPLSQEHSQSAVPSQMDYGEAHKTGMEEPDSISKFHTVQGCSSSVASSGYHVSKTTADALEELRAYREMKNLLLSQAGSTQTLASYSTVERMEKDTK</sequence>
<dbReference type="Pfam" id="PF10033">
    <property type="entry name" value="ATG13"/>
    <property type="match status" value="1"/>
</dbReference>
<dbReference type="InterPro" id="IPR036570">
    <property type="entry name" value="HORMA_dom_sf"/>
</dbReference>
<evidence type="ECO:0000259" key="3">
    <source>
        <dbReference type="Pfam" id="PF10033"/>
    </source>
</evidence>
<evidence type="ECO:0000256" key="1">
    <source>
        <dbReference type="ARBA" id="ARBA00023006"/>
    </source>
</evidence>
<proteinExistence type="predicted"/>
<evidence type="ECO:0000256" key="2">
    <source>
        <dbReference type="SAM" id="MobiDB-lite"/>
    </source>
</evidence>
<dbReference type="AlphaFoldDB" id="A0AAN7R5I3"/>
<keyword evidence="1" id="KW-0072">Autophagy</keyword>
<dbReference type="GO" id="GO:0005829">
    <property type="term" value="C:cytosol"/>
    <property type="evidence" value="ECO:0007669"/>
    <property type="project" value="TreeGrafter"/>
</dbReference>
<dbReference type="EMBL" id="JAXQNO010000010">
    <property type="protein sequence ID" value="KAK4790637.1"/>
    <property type="molecule type" value="Genomic_DNA"/>
</dbReference>
<name>A0AAN7R5I3_TRANT</name>
<dbReference type="Gene3D" id="3.30.900.10">
    <property type="entry name" value="HORMA domain"/>
    <property type="match status" value="1"/>
</dbReference>
<feature type="region of interest" description="Disordered" evidence="2">
    <location>
        <begin position="411"/>
        <end position="431"/>
    </location>
</feature>